<feature type="domain" description="DUF559" evidence="1">
    <location>
        <begin position="186"/>
        <end position="265"/>
    </location>
</feature>
<evidence type="ECO:0000259" key="1">
    <source>
        <dbReference type="Pfam" id="PF04480"/>
    </source>
</evidence>
<dbReference type="InterPro" id="IPR007569">
    <property type="entry name" value="DUF559"/>
</dbReference>
<dbReference type="SUPFAM" id="SSF52980">
    <property type="entry name" value="Restriction endonuclease-like"/>
    <property type="match status" value="1"/>
</dbReference>
<accession>A0ABZ3FPU1</accession>
<dbReference type="EMBL" id="CP154795">
    <property type="protein sequence ID" value="XAN07407.1"/>
    <property type="molecule type" value="Genomic_DNA"/>
</dbReference>
<dbReference type="Proteomes" id="UP001442841">
    <property type="component" value="Chromosome"/>
</dbReference>
<dbReference type="InterPro" id="IPR011335">
    <property type="entry name" value="Restrct_endonuc-II-like"/>
</dbReference>
<keyword evidence="3" id="KW-1185">Reference proteome</keyword>
<dbReference type="Gene3D" id="3.40.960.10">
    <property type="entry name" value="VSR Endonuclease"/>
    <property type="match status" value="1"/>
</dbReference>
<sequence length="288" mass="32640">MALGQTPGDVRNAIEKGTLSRIRRGWLSFAYPDEAVVEAVRQGGVLGCASALAHHGAWDLRDCRLHIYRSQRERQKLRRAKNKPRTWKNRNGRTLTLCACPSPKTRLSSDLGVLSLREALLQAAFCLAPDDLLIVVESMIHRKLMTDAEVRATLGGLRVALDRNLKRLDVAESGTETLVRLRLRGRGVQLKPQVSIDGVGRIDFLIGKRLVIEVDSQTHHDNPEAYFSDRRRDLDLVDRDYIVVRLTYEDVMSGWEAVEPKILGIIQRGLHVRERRVRAVRSTSSQRR</sequence>
<name>A0ABZ3FPU1_9ACTN</name>
<dbReference type="Pfam" id="PF04480">
    <property type="entry name" value="DUF559"/>
    <property type="match status" value="1"/>
</dbReference>
<gene>
    <name evidence="2" type="ORF">AADG42_08915</name>
</gene>
<protein>
    <submittedName>
        <fullName evidence="2">DUF559 domain-containing protein</fullName>
    </submittedName>
</protein>
<reference evidence="2 3" key="1">
    <citation type="submission" date="2024-04" db="EMBL/GenBank/DDBJ databases">
        <title>Isolation of an actinomycete strain from pig manure.</title>
        <authorList>
            <person name="Gong T."/>
            <person name="Yu Z."/>
            <person name="An M."/>
            <person name="Wei C."/>
            <person name="Yang W."/>
            <person name="Liu L."/>
        </authorList>
    </citation>
    <scope>NUCLEOTIDE SEQUENCE [LARGE SCALE GENOMIC DNA]</scope>
    <source>
        <strain evidence="2 3">ZF39</strain>
    </source>
</reference>
<organism evidence="2 3">
    <name type="scientific">Ammonicoccus fulvus</name>
    <dbReference type="NCBI Taxonomy" id="3138240"/>
    <lineage>
        <taxon>Bacteria</taxon>
        <taxon>Bacillati</taxon>
        <taxon>Actinomycetota</taxon>
        <taxon>Actinomycetes</taxon>
        <taxon>Propionibacteriales</taxon>
        <taxon>Propionibacteriaceae</taxon>
        <taxon>Ammonicoccus</taxon>
    </lineage>
</organism>
<proteinExistence type="predicted"/>
<dbReference type="RefSeq" id="WP_425308864.1">
    <property type="nucleotide sequence ID" value="NZ_CP154795.1"/>
</dbReference>
<evidence type="ECO:0000313" key="3">
    <source>
        <dbReference type="Proteomes" id="UP001442841"/>
    </source>
</evidence>
<evidence type="ECO:0000313" key="2">
    <source>
        <dbReference type="EMBL" id="XAN07407.1"/>
    </source>
</evidence>